<dbReference type="PROSITE" id="PS50879">
    <property type="entry name" value="RNASE_H_1"/>
    <property type="match status" value="1"/>
</dbReference>
<feature type="domain" description="RNase H type-1" evidence="3">
    <location>
        <begin position="1316"/>
        <end position="1472"/>
    </location>
</feature>
<sequence length="1887" mass="199051">MATRDGRHPEWTCGACAKTGTSCSNWASRTACRRCGVARKKQKPSLVVSYGGEGSRRPAHWGPWVDKPSAWHRGGATLAEHIRGKAGSEASAVQDADGSLPLLLDQDVLEIEAAGVEAQVAQYDLGDKPVEEWGAKFASLAWRHRQVAESKAKLAAPKEAPKLQNVLHRKAEGEQKVAKTKKRLEALREELAATQAKLDAEIVVLERQEASVKELAETMAKLVAREAEPPAPAPPSPGNLERQVLEFVKDLGDDDQILNLVTARLAARAEEAAKAAAAAAEAAAAQEREAKAQRESCEQRGSSGVTSWKLLASSAGVWGLEAPPPQQPLLLPVVQEMAKKAGRRQRPKRPSDFVVVSANGSGWGPLTALWTTEPTKSSHAASCWCVQETQLFPKRLAAEEQWCRQHGLAVALTAGVARPGSNDVEQKKGASGGTGVLVRSFRGMTEPAAAGSRHVDADGRCTAALVSGLQRGGVLIASVYLANDALGERSWEVLTHLDEVARGARRPFIIAGDWNVGPKVLCEKASAWLEAIRGTVVSNDADQGTCQYSLEQASHLDFFVVSNDLLHRLQGCAVLPGPFRPHSAVRLQLRAHGGLPLERRLVAPLAFPAQRAAGPLMPPPPVPQAVVRACQEADSLEALNGAFQQLMESLEAELVIVHQLEPEKAGRYQGRGGVPQFRWKAPHLDGKGAGPCSTPRPKACAEARYLLAAADYLALVRRGATARRPTMALKAVSEQWGARVGLAPGTHPEIVREWEAEARKAADNLTSAFSYQRRKEFCEWIRTSLAAGGKQLHSYRRGPRGWVPDEINAAHRGPGGGQERVDLVAEHWASDVWTHQPAGRRGGSDLRAQSGSQQRPPDGPEAPHAPPEDLCPEMPEASGRNRAGGGGAGGPPQGPCGTVSSLPAAECNLLEWTEGLEADMGCVVSRSKSQVLASSSELRDALVRIINQGELQQAEEARNLGVDYGAVAGAAAAATRRHVKAAEQSASIAQAWGAHIPSARRLVTAGSLPATEFGRGAMAWSDRRLQRWRCQVAAMLFGRAPGRSVALSFLVSTSVRDDPLFQHVFKPLDAWAKGLQLATRLQDRRAIMSAFMGAKEVEQDKGPAGLAASGPAGAALLACRRLGWHMTSVKLVRDDLERTVDLMEVGHHTIKGLVESGLVRALWREVADHHSELEAVRRGGAIASARCKFLAKKASARVAACSSSARNAMVGCLWPVARRARASPPLASSARCPWGCEEAGTVRHLAWRCPVLDGPRRLQRGESPSFAVLQEAEAATPSDGEEHFTWSRGLLADPRSEAPQPFLTIVVRRAGSHPGDVMVREVFLDGSAVRTRDRQLARAGWAAVTTWANNTERTAMWGNVPWPLPQDSGAGELQAAVMALHHCIGPIIIYTDSSLVYDGWIAGKRWCTAWRRAYRELWRQFWRLVEDHGSDNIGVVKVKAHCTEYDVREGRISDRQRAGNARADGRAKEGASLHAVPQERLDLIDLADDLALELTSWIGTAMQEGDSLLRAPDGYAAPGLEAVRCAWPGCRQRPKADCGVQGQRCAGRACDRHGTALEMAGGVRWSCWECADDGVAIQGGRAAVSGGGGQAGSAAAAAIAVATVGAALATQAAGQAGGGDEVDEAAAEGPAPGASQGASVGDGAAPAAGETPRLTQGGESAAAAPPSAGSAGAAPRVAHGAAAGTPARGRAPPPARELAESRPDSATRRAGGSDAADVGDQAAAGRAAAGGAPGAGGRAGGAAAGAAEPGPAPAAAALARARGGRGRGRGRGRGAAQAAAPAAGAAAGGGGQAAAVPPPPRPPWWNAAIHDTRVLYVAGPRVFCNVCGCSAASARVMGLAEPCLRRATSDRQADALRRMRRGLHPTQTGWLGEPEALRGRQRSRSRR</sequence>
<evidence type="ECO:0000313" key="5">
    <source>
        <dbReference type="Proteomes" id="UP001189429"/>
    </source>
</evidence>
<evidence type="ECO:0000259" key="3">
    <source>
        <dbReference type="PROSITE" id="PS50879"/>
    </source>
</evidence>
<dbReference type="InterPro" id="IPR012337">
    <property type="entry name" value="RNaseH-like_sf"/>
</dbReference>
<reference evidence="4" key="1">
    <citation type="submission" date="2023-10" db="EMBL/GenBank/DDBJ databases">
        <authorList>
            <person name="Chen Y."/>
            <person name="Shah S."/>
            <person name="Dougan E. K."/>
            <person name="Thang M."/>
            <person name="Chan C."/>
        </authorList>
    </citation>
    <scope>NUCLEOTIDE SEQUENCE [LARGE SCALE GENOMIC DNA]</scope>
</reference>
<dbReference type="SUPFAM" id="SSF56219">
    <property type="entry name" value="DNase I-like"/>
    <property type="match status" value="1"/>
</dbReference>
<dbReference type="Proteomes" id="UP001189429">
    <property type="component" value="Unassembled WGS sequence"/>
</dbReference>
<keyword evidence="1" id="KW-0175">Coiled coil</keyword>
<dbReference type="InterPro" id="IPR051425">
    <property type="entry name" value="Formin_Homology"/>
</dbReference>
<feature type="compositionally biased region" description="Gly residues" evidence="2">
    <location>
        <begin position="882"/>
        <end position="891"/>
    </location>
</feature>
<dbReference type="PANTHER" id="PTHR45725">
    <property type="entry name" value="FORMIN HOMOLOGY 2 FAMILY MEMBER"/>
    <property type="match status" value="1"/>
</dbReference>
<feature type="coiled-coil region" evidence="1">
    <location>
        <begin position="266"/>
        <end position="300"/>
    </location>
</feature>
<feature type="region of interest" description="Disordered" evidence="2">
    <location>
        <begin position="1861"/>
        <end position="1887"/>
    </location>
</feature>
<dbReference type="InterPro" id="IPR036397">
    <property type="entry name" value="RNaseH_sf"/>
</dbReference>
<accession>A0ABN9VYQ7</accession>
<name>A0ABN9VYQ7_9DINO</name>
<evidence type="ECO:0000313" key="4">
    <source>
        <dbReference type="EMBL" id="CAK0877279.1"/>
    </source>
</evidence>
<feature type="compositionally biased region" description="Basic and acidic residues" evidence="2">
    <location>
        <begin position="1697"/>
        <end position="1707"/>
    </location>
</feature>
<dbReference type="SUPFAM" id="SSF53098">
    <property type="entry name" value="Ribonuclease H-like"/>
    <property type="match status" value="1"/>
</dbReference>
<organism evidence="4 5">
    <name type="scientific">Prorocentrum cordatum</name>
    <dbReference type="NCBI Taxonomy" id="2364126"/>
    <lineage>
        <taxon>Eukaryota</taxon>
        <taxon>Sar</taxon>
        <taxon>Alveolata</taxon>
        <taxon>Dinophyceae</taxon>
        <taxon>Prorocentrales</taxon>
        <taxon>Prorocentraceae</taxon>
        <taxon>Prorocentrum</taxon>
    </lineage>
</organism>
<dbReference type="InterPro" id="IPR036691">
    <property type="entry name" value="Endo/exonu/phosph_ase_sf"/>
</dbReference>
<proteinExistence type="predicted"/>
<dbReference type="PANTHER" id="PTHR45725:SF1">
    <property type="entry name" value="DISHEVELLED ASSOCIATED ACTIVATOR OF MORPHOGENESIS, ISOFORM D"/>
    <property type="match status" value="1"/>
</dbReference>
<gene>
    <name evidence="4" type="ORF">PCOR1329_LOCUS61388</name>
</gene>
<feature type="compositionally biased region" description="Low complexity" evidence="2">
    <location>
        <begin position="1708"/>
        <end position="1730"/>
    </location>
</feature>
<feature type="compositionally biased region" description="Low complexity" evidence="2">
    <location>
        <begin position="1657"/>
        <end position="1690"/>
    </location>
</feature>
<feature type="compositionally biased region" description="Low complexity" evidence="2">
    <location>
        <begin position="1774"/>
        <end position="1785"/>
    </location>
</feature>
<feature type="coiled-coil region" evidence="1">
    <location>
        <begin position="170"/>
        <end position="225"/>
    </location>
</feature>
<feature type="region of interest" description="Disordered" evidence="2">
    <location>
        <begin position="1616"/>
        <end position="1799"/>
    </location>
</feature>
<feature type="region of interest" description="Disordered" evidence="2">
    <location>
        <begin position="833"/>
        <end position="897"/>
    </location>
</feature>
<dbReference type="InterPro" id="IPR002156">
    <property type="entry name" value="RNaseH_domain"/>
</dbReference>
<keyword evidence="5" id="KW-1185">Reference proteome</keyword>
<dbReference type="Gene3D" id="3.60.10.10">
    <property type="entry name" value="Endonuclease/exonuclease/phosphatase"/>
    <property type="match status" value="1"/>
</dbReference>
<protein>
    <recommendedName>
        <fullName evidence="3">RNase H type-1 domain-containing protein</fullName>
    </recommendedName>
</protein>
<feature type="compositionally biased region" description="Low complexity" evidence="2">
    <location>
        <begin position="1627"/>
        <end position="1641"/>
    </location>
</feature>
<feature type="compositionally biased region" description="Low complexity" evidence="2">
    <location>
        <begin position="1744"/>
        <end position="1761"/>
    </location>
</feature>
<feature type="compositionally biased region" description="Basic residues" evidence="2">
    <location>
        <begin position="1762"/>
        <end position="1772"/>
    </location>
</feature>
<comment type="caution">
    <text evidence="4">The sequence shown here is derived from an EMBL/GenBank/DDBJ whole genome shotgun (WGS) entry which is preliminary data.</text>
</comment>
<evidence type="ECO:0000256" key="1">
    <source>
        <dbReference type="SAM" id="Coils"/>
    </source>
</evidence>
<feature type="compositionally biased region" description="Gly residues" evidence="2">
    <location>
        <begin position="1731"/>
        <end position="1743"/>
    </location>
</feature>
<dbReference type="EMBL" id="CAUYUJ010017723">
    <property type="protein sequence ID" value="CAK0877279.1"/>
    <property type="molecule type" value="Genomic_DNA"/>
</dbReference>
<dbReference type="Gene3D" id="3.30.420.10">
    <property type="entry name" value="Ribonuclease H-like superfamily/Ribonuclease H"/>
    <property type="match status" value="1"/>
</dbReference>
<evidence type="ECO:0000256" key="2">
    <source>
        <dbReference type="SAM" id="MobiDB-lite"/>
    </source>
</evidence>